<gene>
    <name evidence="2" type="ORF">Anas_01222</name>
</gene>
<reference evidence="2 3" key="1">
    <citation type="journal article" date="2019" name="PLoS Biol.">
        <title>Sex chromosomes control vertical transmission of feminizing Wolbachia symbionts in an isopod.</title>
        <authorList>
            <person name="Becking T."/>
            <person name="Chebbi M.A."/>
            <person name="Giraud I."/>
            <person name="Moumen B."/>
            <person name="Laverre T."/>
            <person name="Caubet Y."/>
            <person name="Peccoud J."/>
            <person name="Gilbert C."/>
            <person name="Cordaux R."/>
        </authorList>
    </citation>
    <scope>NUCLEOTIDE SEQUENCE [LARGE SCALE GENOMIC DNA]</scope>
    <source>
        <strain evidence="2">ANa2</strain>
        <tissue evidence="2">Whole body excluding digestive tract and cuticle</tissue>
    </source>
</reference>
<protein>
    <submittedName>
        <fullName evidence="2">Uncharacterized protein</fullName>
    </submittedName>
</protein>
<dbReference type="EMBL" id="SEYY01000435">
    <property type="protein sequence ID" value="KAB7507259.1"/>
    <property type="molecule type" value="Genomic_DNA"/>
</dbReference>
<dbReference type="AlphaFoldDB" id="A0A5N5TM94"/>
<comment type="caution">
    <text evidence="2">The sequence shown here is derived from an EMBL/GenBank/DDBJ whole genome shotgun (WGS) entry which is preliminary data.</text>
</comment>
<feature type="region of interest" description="Disordered" evidence="1">
    <location>
        <begin position="88"/>
        <end position="122"/>
    </location>
</feature>
<proteinExistence type="predicted"/>
<evidence type="ECO:0000256" key="1">
    <source>
        <dbReference type="SAM" id="MobiDB-lite"/>
    </source>
</evidence>
<keyword evidence="3" id="KW-1185">Reference proteome</keyword>
<feature type="compositionally biased region" description="Polar residues" evidence="1">
    <location>
        <begin position="29"/>
        <end position="56"/>
    </location>
</feature>
<organism evidence="2 3">
    <name type="scientific">Armadillidium nasatum</name>
    <dbReference type="NCBI Taxonomy" id="96803"/>
    <lineage>
        <taxon>Eukaryota</taxon>
        <taxon>Metazoa</taxon>
        <taxon>Ecdysozoa</taxon>
        <taxon>Arthropoda</taxon>
        <taxon>Crustacea</taxon>
        <taxon>Multicrustacea</taxon>
        <taxon>Malacostraca</taxon>
        <taxon>Eumalacostraca</taxon>
        <taxon>Peracarida</taxon>
        <taxon>Isopoda</taxon>
        <taxon>Oniscidea</taxon>
        <taxon>Crinocheta</taxon>
        <taxon>Armadillidiidae</taxon>
        <taxon>Armadillidium</taxon>
    </lineage>
</organism>
<dbReference type="OrthoDB" id="3222at2759"/>
<sequence>MDGDTSSVGSEEDAYDTCSKPPPRYNYNALRSQQYDQYRPTSTSTHSPLGYSQTVYGQSGSASVYNAPAYKVSESGYGKDDIYSGSKSLYTKSPPLPRSTSLNRSQSVYTRPPPPRTDNYSQNLIQSQNLPAKSPSSFTALLQQQHLQENTSNTYNKNNTRQESLYVTSKPGLVKPEPVYGLSANNYPKHPDSGDSTYSTYRGSGSYSFFTVLWKYWITPWPSTSTCKPKS</sequence>
<dbReference type="Proteomes" id="UP000326759">
    <property type="component" value="Unassembled WGS sequence"/>
</dbReference>
<feature type="compositionally biased region" description="Polar residues" evidence="1">
    <location>
        <begin position="98"/>
        <end position="109"/>
    </location>
</feature>
<evidence type="ECO:0000313" key="2">
    <source>
        <dbReference type="EMBL" id="KAB7507259.1"/>
    </source>
</evidence>
<accession>A0A5N5TM94</accession>
<evidence type="ECO:0000313" key="3">
    <source>
        <dbReference type="Proteomes" id="UP000326759"/>
    </source>
</evidence>
<name>A0A5N5TM94_9CRUS</name>
<feature type="region of interest" description="Disordered" evidence="1">
    <location>
        <begin position="1"/>
        <end position="56"/>
    </location>
</feature>